<reference evidence="1 2" key="1">
    <citation type="journal article" date="2022" name="Plant J.">
        <title>Chromosome-level genome of Camellia lanceoleosa provides a valuable resource for understanding genome evolution and self-incompatibility.</title>
        <authorList>
            <person name="Gong W."/>
            <person name="Xiao S."/>
            <person name="Wang L."/>
            <person name="Liao Z."/>
            <person name="Chang Y."/>
            <person name="Mo W."/>
            <person name="Hu G."/>
            <person name="Li W."/>
            <person name="Zhao G."/>
            <person name="Zhu H."/>
            <person name="Hu X."/>
            <person name="Ji K."/>
            <person name="Xiang X."/>
            <person name="Song Q."/>
            <person name="Yuan D."/>
            <person name="Jin S."/>
            <person name="Zhang L."/>
        </authorList>
    </citation>
    <scope>NUCLEOTIDE SEQUENCE [LARGE SCALE GENOMIC DNA]</scope>
    <source>
        <strain evidence="1">SQ_2022a</strain>
    </source>
</reference>
<accession>A0ACC0J631</accession>
<name>A0ACC0J631_9ERIC</name>
<dbReference type="EMBL" id="CM045758">
    <property type="protein sequence ID" value="KAI8032460.1"/>
    <property type="molecule type" value="Genomic_DNA"/>
</dbReference>
<organism evidence="1 2">
    <name type="scientific">Camellia lanceoleosa</name>
    <dbReference type="NCBI Taxonomy" id="1840588"/>
    <lineage>
        <taxon>Eukaryota</taxon>
        <taxon>Viridiplantae</taxon>
        <taxon>Streptophyta</taxon>
        <taxon>Embryophyta</taxon>
        <taxon>Tracheophyta</taxon>
        <taxon>Spermatophyta</taxon>
        <taxon>Magnoliopsida</taxon>
        <taxon>eudicotyledons</taxon>
        <taxon>Gunneridae</taxon>
        <taxon>Pentapetalae</taxon>
        <taxon>asterids</taxon>
        <taxon>Ericales</taxon>
        <taxon>Theaceae</taxon>
        <taxon>Camellia</taxon>
    </lineage>
</organism>
<dbReference type="Proteomes" id="UP001060215">
    <property type="component" value="Chromosome 1"/>
</dbReference>
<sequence>MTSIINTGPDLKISENLSRFDVKTSMDAMIMSEEKSVITLKVEDEEMKDEIGSDDWEIIELDAVELLTEHIHFCDIYGKGFKRDANLRMHI</sequence>
<protein>
    <submittedName>
        <fullName evidence="1">Protein SENSITIVE TO PROTON RHIZOTOXICITY 1</fullName>
    </submittedName>
</protein>
<proteinExistence type="predicted"/>
<evidence type="ECO:0000313" key="1">
    <source>
        <dbReference type="EMBL" id="KAI8032460.1"/>
    </source>
</evidence>
<gene>
    <name evidence="1" type="ORF">LOK49_LG01G03102</name>
</gene>
<evidence type="ECO:0000313" key="2">
    <source>
        <dbReference type="Proteomes" id="UP001060215"/>
    </source>
</evidence>
<keyword evidence="2" id="KW-1185">Reference proteome</keyword>
<comment type="caution">
    <text evidence="1">The sequence shown here is derived from an EMBL/GenBank/DDBJ whole genome shotgun (WGS) entry which is preliminary data.</text>
</comment>